<dbReference type="InterPro" id="IPR049560">
    <property type="entry name" value="MeTrfase_RsmB-F_NOP2_cat"/>
</dbReference>
<dbReference type="AlphaFoldDB" id="A0A9W6ESA2"/>
<dbReference type="CDD" id="cd21147">
    <property type="entry name" value="RsmF_methylt_CTD1"/>
    <property type="match status" value="1"/>
</dbReference>
<dbReference type="GO" id="GO:0003723">
    <property type="term" value="F:RNA binding"/>
    <property type="evidence" value="ECO:0007669"/>
    <property type="project" value="UniProtKB-UniRule"/>
</dbReference>
<dbReference type="RefSeq" id="WP_286136298.1">
    <property type="nucleotide sequence ID" value="NZ_BRPL01000002.1"/>
</dbReference>
<dbReference type="GO" id="GO:0008757">
    <property type="term" value="F:S-adenosylmethionine-dependent methyltransferase activity"/>
    <property type="evidence" value="ECO:0007669"/>
    <property type="project" value="InterPro"/>
</dbReference>
<evidence type="ECO:0000256" key="5">
    <source>
        <dbReference type="ARBA" id="ARBA00022691"/>
    </source>
</evidence>
<sequence>MILPKEFINKYTKLLGKKSQAFFDSFNQPSYHGFRINPLKAHQPVEESLNHPIQYTHQLGYFGKVNGKTIDHQSGAVYSQEPSAMYVGEVANPKPGEKVLDLCAAPGGKTTHLASFMKNKGLLVTNEIIKKRAKILLENVERFGIQNAMILNETPDRLAKYFPRYFDKILVDAPCSGEGMFRKNPNATKYWNPNYSAECAKRQREILIQAVKMLRPGGELIYSTCTFAPEEDEQIIAWLLDQFSFELEPIHKYHGMVDAKPEWANQNSQIKNAVRLFPYLIKGEGHFIAKLKLTTIGKSKKIKKPQQSNLNQDQLKRWRQFQKHHFNHFDPKHLITFGDELYAYYPKIPNLKGLKVVRPGLHLGTFKKHRFNPSYALALAIHPDQYNQCLNINNDQWKKYVHGDIFKINEDKPKGWYLLICKHQPIGFGKIVNHTVKNFFPKGLRFSI</sequence>
<dbReference type="PROSITE" id="PS01153">
    <property type="entry name" value="NOL1_NOP2_SUN"/>
    <property type="match status" value="1"/>
</dbReference>
<keyword evidence="2" id="KW-0963">Cytoplasm</keyword>
<dbReference type="Gene3D" id="3.30.70.1170">
    <property type="entry name" value="Sun protein, domain 3"/>
    <property type="match status" value="1"/>
</dbReference>
<dbReference type="InterPro" id="IPR018314">
    <property type="entry name" value="RsmB/NOL1/NOP2-like_CS"/>
</dbReference>
<accession>A0A9W6ESA2</accession>
<protein>
    <submittedName>
        <fullName evidence="9">23S rRNA methyltransferase</fullName>
    </submittedName>
</protein>
<keyword evidence="4 7" id="KW-0808">Transferase</keyword>
<evidence type="ECO:0000259" key="8">
    <source>
        <dbReference type="PROSITE" id="PS51686"/>
    </source>
</evidence>
<dbReference type="Pfam" id="PF17125">
    <property type="entry name" value="Methyltr_RsmF_N"/>
    <property type="match status" value="1"/>
</dbReference>
<dbReference type="PRINTS" id="PR02008">
    <property type="entry name" value="RCMTFAMILY"/>
</dbReference>
<keyword evidence="6 7" id="KW-0694">RNA-binding</keyword>
<dbReference type="InterPro" id="IPR001678">
    <property type="entry name" value="MeTrfase_RsmB-F_NOP2_dom"/>
</dbReference>
<dbReference type="Gene3D" id="3.40.50.150">
    <property type="entry name" value="Vaccinia Virus protein VP39"/>
    <property type="match status" value="1"/>
</dbReference>
<dbReference type="InterPro" id="IPR031340">
    <property type="entry name" value="RsmF_methylt_CI"/>
</dbReference>
<evidence type="ECO:0000256" key="4">
    <source>
        <dbReference type="ARBA" id="ARBA00022679"/>
    </source>
</evidence>
<evidence type="ECO:0000256" key="1">
    <source>
        <dbReference type="ARBA" id="ARBA00007494"/>
    </source>
</evidence>
<dbReference type="PANTHER" id="PTHR22807">
    <property type="entry name" value="NOP2 YEAST -RELATED NOL1/NOP2/FMU SUN DOMAIN-CONTAINING"/>
    <property type="match status" value="1"/>
</dbReference>
<dbReference type="InterPro" id="IPR023267">
    <property type="entry name" value="RCMT"/>
</dbReference>
<dbReference type="Pfam" id="PF01189">
    <property type="entry name" value="Methyltr_RsmB-F"/>
    <property type="match status" value="1"/>
</dbReference>
<feature type="binding site" evidence="7">
    <location>
        <position position="172"/>
    </location>
    <ligand>
        <name>S-adenosyl-L-methionine</name>
        <dbReference type="ChEBI" id="CHEBI:59789"/>
    </ligand>
</feature>
<dbReference type="InterPro" id="IPR027391">
    <property type="entry name" value="Nol1_Nop2_Fmu_2"/>
</dbReference>
<name>A0A9W6ESA2_9LACO</name>
<dbReference type="GO" id="GO:0006396">
    <property type="term" value="P:RNA processing"/>
    <property type="evidence" value="ECO:0007669"/>
    <property type="project" value="InterPro"/>
</dbReference>
<evidence type="ECO:0000256" key="7">
    <source>
        <dbReference type="PROSITE-ProRule" id="PRU01023"/>
    </source>
</evidence>
<feature type="binding site" evidence="7">
    <location>
        <begin position="103"/>
        <end position="109"/>
    </location>
    <ligand>
        <name>S-adenosyl-L-methionine</name>
        <dbReference type="ChEBI" id="CHEBI:59789"/>
    </ligand>
</feature>
<keyword evidence="5 7" id="KW-0949">S-adenosyl-L-methionine</keyword>
<evidence type="ECO:0000256" key="2">
    <source>
        <dbReference type="ARBA" id="ARBA00022490"/>
    </source>
</evidence>
<dbReference type="NCBIfam" id="TIGR00446">
    <property type="entry name" value="nop2p"/>
    <property type="match status" value="1"/>
</dbReference>
<comment type="similarity">
    <text evidence="1 7">Belongs to the class I-like SAM-binding methyltransferase superfamily. RsmB/NOP family.</text>
</comment>
<dbReference type="CDD" id="cd02440">
    <property type="entry name" value="AdoMet_MTases"/>
    <property type="match status" value="1"/>
</dbReference>
<proteinExistence type="inferred from homology"/>
<comment type="caution">
    <text evidence="7">Lacks conserved residue(s) required for the propagation of feature annotation.</text>
</comment>
<dbReference type="Gene3D" id="2.30.130.60">
    <property type="match status" value="1"/>
</dbReference>
<comment type="caution">
    <text evidence="9">The sequence shown here is derived from an EMBL/GenBank/DDBJ whole genome shotgun (WGS) entry which is preliminary data.</text>
</comment>
<evidence type="ECO:0000256" key="3">
    <source>
        <dbReference type="ARBA" id="ARBA00022603"/>
    </source>
</evidence>
<dbReference type="InterPro" id="IPR029063">
    <property type="entry name" value="SAM-dependent_MTases_sf"/>
</dbReference>
<dbReference type="InterPro" id="IPR011023">
    <property type="entry name" value="Nop2p"/>
</dbReference>
<evidence type="ECO:0000313" key="9">
    <source>
        <dbReference type="EMBL" id="GLB46836.1"/>
    </source>
</evidence>
<dbReference type="EMBL" id="BRPL01000002">
    <property type="protein sequence ID" value="GLB46836.1"/>
    <property type="molecule type" value="Genomic_DNA"/>
</dbReference>
<dbReference type="Pfam" id="PF13636">
    <property type="entry name" value="Methyltranf_PUA"/>
    <property type="match status" value="1"/>
</dbReference>
<evidence type="ECO:0000313" key="10">
    <source>
        <dbReference type="Proteomes" id="UP001144204"/>
    </source>
</evidence>
<dbReference type="SUPFAM" id="SSF53335">
    <property type="entry name" value="S-adenosyl-L-methionine-dependent methyltransferases"/>
    <property type="match status" value="1"/>
</dbReference>
<reference evidence="9" key="1">
    <citation type="submission" date="2022-07" db="EMBL/GenBank/DDBJ databases">
        <authorList>
            <person name="Kouya T."/>
            <person name="Ishiyama Y."/>
        </authorList>
    </citation>
    <scope>NUCLEOTIDE SEQUENCE</scope>
    <source>
        <strain evidence="9">WR16-4</strain>
    </source>
</reference>
<reference evidence="9" key="2">
    <citation type="journal article" date="2023" name="PLoS ONE">
        <title>Philodulcilactobacillus myokoensis gen. nov., sp. nov., a fructophilic, acidophilic, and agar-phobic lactic acid bacterium isolated from fermented vegetable extracts.</title>
        <authorList>
            <person name="Kouya T."/>
            <person name="Ishiyama Y."/>
            <person name="Ohashi S."/>
            <person name="Kumakubo R."/>
            <person name="Yamazaki T."/>
            <person name="Otaki T."/>
        </authorList>
    </citation>
    <scope>NUCLEOTIDE SEQUENCE</scope>
    <source>
        <strain evidence="9">WR16-4</strain>
    </source>
</reference>
<dbReference type="Pfam" id="PF17126">
    <property type="entry name" value="RsmF_methylt_CI"/>
    <property type="match status" value="1"/>
</dbReference>
<feature type="binding site" evidence="7">
    <location>
        <position position="127"/>
    </location>
    <ligand>
        <name>S-adenosyl-L-methionine</name>
        <dbReference type="ChEBI" id="CHEBI:59789"/>
    </ligand>
</feature>
<dbReference type="Proteomes" id="UP001144204">
    <property type="component" value="Unassembled WGS sequence"/>
</dbReference>
<keyword evidence="3 7" id="KW-0489">Methyltransferase</keyword>
<dbReference type="PANTHER" id="PTHR22807:SF30">
    <property type="entry name" value="28S RRNA (CYTOSINE(4447)-C(5))-METHYLTRANSFERASE-RELATED"/>
    <property type="match status" value="1"/>
</dbReference>
<dbReference type="InterPro" id="IPR031341">
    <property type="entry name" value="Methyltr_RsmF_N"/>
</dbReference>
<organism evidence="9 10">
    <name type="scientific">Philodulcilactobacillus myokoensis</name>
    <dbReference type="NCBI Taxonomy" id="2929573"/>
    <lineage>
        <taxon>Bacteria</taxon>
        <taxon>Bacillati</taxon>
        <taxon>Bacillota</taxon>
        <taxon>Bacilli</taxon>
        <taxon>Lactobacillales</taxon>
        <taxon>Lactobacillaceae</taxon>
        <taxon>Philodulcilactobacillus</taxon>
    </lineage>
</organism>
<dbReference type="PROSITE" id="PS51686">
    <property type="entry name" value="SAM_MT_RSMB_NOP"/>
    <property type="match status" value="1"/>
</dbReference>
<feature type="active site" description="Nucleophile" evidence="7">
    <location>
        <position position="225"/>
    </location>
</feature>
<dbReference type="GO" id="GO:0008173">
    <property type="term" value="F:RNA methyltransferase activity"/>
    <property type="evidence" value="ECO:0007669"/>
    <property type="project" value="InterPro"/>
</dbReference>
<keyword evidence="10" id="KW-1185">Reference proteome</keyword>
<dbReference type="GO" id="GO:0001510">
    <property type="term" value="P:RNA methylation"/>
    <property type="evidence" value="ECO:0007669"/>
    <property type="project" value="InterPro"/>
</dbReference>
<feature type="domain" description="SAM-dependent MTase RsmB/NOP-type" evidence="8">
    <location>
        <begin position="1"/>
        <end position="294"/>
    </location>
</feature>
<gene>
    <name evidence="9" type="ORF">WR164_08150</name>
</gene>
<evidence type="ECO:0000256" key="6">
    <source>
        <dbReference type="ARBA" id="ARBA00022884"/>
    </source>
</evidence>